<comment type="caution">
    <text evidence="1">The sequence shown here is derived from an EMBL/GenBank/DDBJ whole genome shotgun (WGS) entry which is preliminary data.</text>
</comment>
<dbReference type="Proteomes" id="UP000650081">
    <property type="component" value="Unassembled WGS sequence"/>
</dbReference>
<name>A0A923PKL9_9BACT</name>
<dbReference type="EMBL" id="JACSIT010000040">
    <property type="protein sequence ID" value="MBC6992943.1"/>
    <property type="molecule type" value="Genomic_DNA"/>
</dbReference>
<protein>
    <submittedName>
        <fullName evidence="1">Uncharacterized protein</fullName>
    </submittedName>
</protein>
<dbReference type="RefSeq" id="WP_222935938.1">
    <property type="nucleotide sequence ID" value="NZ_JACSIT010000040.1"/>
</dbReference>
<gene>
    <name evidence="1" type="ORF">H9S92_02090</name>
</gene>
<dbReference type="AlphaFoldDB" id="A0A923PKL9"/>
<reference evidence="1" key="1">
    <citation type="submission" date="2020-08" db="EMBL/GenBank/DDBJ databases">
        <title>Lewinella bacteria from marine environments.</title>
        <authorList>
            <person name="Zhong Y."/>
        </authorList>
    </citation>
    <scope>NUCLEOTIDE SEQUENCE</scope>
    <source>
        <strain evidence="1">KCTC 42187</strain>
    </source>
</reference>
<evidence type="ECO:0000313" key="2">
    <source>
        <dbReference type="Proteomes" id="UP000650081"/>
    </source>
</evidence>
<evidence type="ECO:0000313" key="1">
    <source>
        <dbReference type="EMBL" id="MBC6992943.1"/>
    </source>
</evidence>
<proteinExistence type="predicted"/>
<organism evidence="1 2">
    <name type="scientific">Neolewinella lacunae</name>
    <dbReference type="NCBI Taxonomy" id="1517758"/>
    <lineage>
        <taxon>Bacteria</taxon>
        <taxon>Pseudomonadati</taxon>
        <taxon>Bacteroidota</taxon>
        <taxon>Saprospiria</taxon>
        <taxon>Saprospirales</taxon>
        <taxon>Lewinellaceae</taxon>
        <taxon>Neolewinella</taxon>
    </lineage>
</organism>
<sequence>MTYLLYKWKRKPMNWWFGKDQVKKEVNAQANRGLSEQQIKRISIIQRALLEVNDTSLEETLDNFRKDLNPDSEIEIWEAIAGAWQHVFRQKPAASLEEKQEVYRLLLLRSSMPGEEVLAQTNLTTLTEATAKEVLELYNLNHKPFLLVG</sequence>
<accession>A0A923PKL9</accession>
<keyword evidence="2" id="KW-1185">Reference proteome</keyword>